<dbReference type="GO" id="GO:0022857">
    <property type="term" value="F:transmembrane transporter activity"/>
    <property type="evidence" value="ECO:0007669"/>
    <property type="project" value="TreeGrafter"/>
</dbReference>
<feature type="transmembrane region" description="Helical" evidence="6">
    <location>
        <begin position="414"/>
        <end position="439"/>
    </location>
</feature>
<keyword evidence="5 6" id="KW-0472">Membrane</keyword>
<evidence type="ECO:0000256" key="2">
    <source>
        <dbReference type="ARBA" id="ARBA00022475"/>
    </source>
</evidence>
<evidence type="ECO:0000256" key="5">
    <source>
        <dbReference type="ARBA" id="ARBA00023136"/>
    </source>
</evidence>
<comment type="subcellular location">
    <subcellularLocation>
        <location evidence="1">Cell membrane</location>
        <topology evidence="1">Multi-pass membrane protein</topology>
    </subcellularLocation>
</comment>
<evidence type="ECO:0000259" key="7">
    <source>
        <dbReference type="Pfam" id="PF02687"/>
    </source>
</evidence>
<feature type="transmembrane region" description="Helical" evidence="6">
    <location>
        <begin position="657"/>
        <end position="681"/>
    </location>
</feature>
<reference evidence="9" key="1">
    <citation type="submission" date="2020-10" db="EMBL/GenBank/DDBJ databases">
        <authorList>
            <person name="Gilroy R."/>
        </authorList>
    </citation>
    <scope>NUCLEOTIDE SEQUENCE</scope>
    <source>
        <strain evidence="9">10037</strain>
    </source>
</reference>
<keyword evidence="4 6" id="KW-1133">Transmembrane helix</keyword>
<organism evidence="9 10">
    <name type="scientific">Candidatus Merdivivens pullistercoris</name>
    <dbReference type="NCBI Taxonomy" id="2840873"/>
    <lineage>
        <taxon>Bacteria</taxon>
        <taxon>Pseudomonadati</taxon>
        <taxon>Bacteroidota</taxon>
        <taxon>Bacteroidia</taxon>
        <taxon>Bacteroidales</taxon>
        <taxon>Muribaculaceae</taxon>
        <taxon>Muribaculaceae incertae sedis</taxon>
        <taxon>Candidatus Merdivivens</taxon>
    </lineage>
</organism>
<accession>A0A9D9I1X2</accession>
<evidence type="ECO:0000256" key="1">
    <source>
        <dbReference type="ARBA" id="ARBA00004651"/>
    </source>
</evidence>
<evidence type="ECO:0000313" key="9">
    <source>
        <dbReference type="EMBL" id="MBO8464489.1"/>
    </source>
</evidence>
<dbReference type="Proteomes" id="UP000823597">
    <property type="component" value="Unassembled WGS sequence"/>
</dbReference>
<gene>
    <name evidence="9" type="ORF">IAB93_00655</name>
</gene>
<keyword evidence="3 6" id="KW-0812">Transmembrane</keyword>
<feature type="transmembrane region" description="Helical" evidence="6">
    <location>
        <begin position="276"/>
        <end position="302"/>
    </location>
</feature>
<sequence length="780" mass="85682">MISFFRFLGRNGLYTAIEVAGLSIAMAFIVFISYYVFTELSYDSGLESTEDIYLLSDGVFPAGSATIKEQVQGVFPEITDGTRMVSTAFLGGLTMTATVGDETFKQQALGVDANFFDFFAFPFVSGNRDNALTEKYAVSVSESFAARHFPDEDPIGKTFDVTIDKETIPLTVTGVFKDFKNSVFPYVDMIYRIELYGQAFPSLLYNGNGTANTFFRITQGTDTGGLEKQILGILKQEDNLYISGISSRVALIPFKEIHFGATEYSAPFTDSVDRNFISLFIAAGVLLLVFAMLNYVSLTVAQTVSRAKEMAARRLLGERKGGIIFRFLSEAFVLTAVAFVVGLALIPAFEPLMGRLLGKEIDVLGNIGLFQGLVLALFVCVVSLFSGIVPAMIFSRFKPIDLMKGSYGKGGKQILGNIFVFVQNFVAATALCIALAMFVQLRYMLDIDRGYSKDGVIYVNGVTSADEFYADELRAMPEVTDIGYVQFDPVDGGRTSGSYFLEDGTQVQIEWFYGDMAAFRMLGFRPVSVISDPVEGAVWLTESAMSNLGADYGSAGIVLNSQGLNVCGIMGDFIKGNMTEEDSKGMNVCYYIQDMNDPGDFMFLREMLVKVSGDTERAVKKIMEFYEARGLANAVTVGSLDEKFSFYFKKESGNNKLITIFTILTLMLSSMAMLAMSTYYARAAARNVAVRKIFGLSRRPAFWGTVAGFLKIVAVAAAVSVPVSCIVVSRWLENYADRVTGIWWVYVAGCAIVLLVAFIAIVRQVYVLVNVNPAEVLRKD</sequence>
<proteinExistence type="predicted"/>
<dbReference type="EMBL" id="JADIME010000009">
    <property type="protein sequence ID" value="MBO8464489.1"/>
    <property type="molecule type" value="Genomic_DNA"/>
</dbReference>
<name>A0A9D9I1X2_9BACT</name>
<reference evidence="9" key="2">
    <citation type="journal article" date="2021" name="PeerJ">
        <title>Extensive microbial diversity within the chicken gut microbiome revealed by metagenomics and culture.</title>
        <authorList>
            <person name="Gilroy R."/>
            <person name="Ravi A."/>
            <person name="Getino M."/>
            <person name="Pursley I."/>
            <person name="Horton D.L."/>
            <person name="Alikhan N.F."/>
            <person name="Baker D."/>
            <person name="Gharbi K."/>
            <person name="Hall N."/>
            <person name="Watson M."/>
            <person name="Adriaenssens E.M."/>
            <person name="Foster-Nyarko E."/>
            <person name="Jarju S."/>
            <person name="Secka A."/>
            <person name="Antonio M."/>
            <person name="Oren A."/>
            <person name="Chaudhuri R.R."/>
            <person name="La Ragione R."/>
            <person name="Hildebrand F."/>
            <person name="Pallen M.J."/>
        </authorList>
    </citation>
    <scope>NUCLEOTIDE SEQUENCE</scope>
    <source>
        <strain evidence="9">10037</strain>
    </source>
</reference>
<feature type="transmembrane region" description="Helical" evidence="6">
    <location>
        <begin position="741"/>
        <end position="762"/>
    </location>
</feature>
<evidence type="ECO:0000256" key="3">
    <source>
        <dbReference type="ARBA" id="ARBA00022692"/>
    </source>
</evidence>
<dbReference type="GO" id="GO:0005886">
    <property type="term" value="C:plasma membrane"/>
    <property type="evidence" value="ECO:0007669"/>
    <property type="project" value="UniProtKB-SubCell"/>
</dbReference>
<feature type="transmembrane region" description="Helical" evidence="6">
    <location>
        <begin position="369"/>
        <end position="394"/>
    </location>
</feature>
<dbReference type="PANTHER" id="PTHR30572:SF18">
    <property type="entry name" value="ABC-TYPE MACROLIDE FAMILY EXPORT SYSTEM PERMEASE COMPONENT 2"/>
    <property type="match status" value="1"/>
</dbReference>
<dbReference type="InterPro" id="IPR003838">
    <property type="entry name" value="ABC3_permease_C"/>
</dbReference>
<dbReference type="AlphaFoldDB" id="A0A9D9I1X2"/>
<evidence type="ECO:0000256" key="6">
    <source>
        <dbReference type="SAM" id="Phobius"/>
    </source>
</evidence>
<evidence type="ECO:0000256" key="4">
    <source>
        <dbReference type="ARBA" id="ARBA00022989"/>
    </source>
</evidence>
<feature type="transmembrane region" description="Helical" evidence="6">
    <location>
        <begin position="12"/>
        <end position="37"/>
    </location>
</feature>
<evidence type="ECO:0000313" key="10">
    <source>
        <dbReference type="Proteomes" id="UP000823597"/>
    </source>
</evidence>
<protein>
    <submittedName>
        <fullName evidence="9">ABC transporter permease</fullName>
    </submittedName>
</protein>
<dbReference type="PANTHER" id="PTHR30572">
    <property type="entry name" value="MEMBRANE COMPONENT OF TRANSPORTER-RELATED"/>
    <property type="match status" value="1"/>
</dbReference>
<keyword evidence="2" id="KW-1003">Cell membrane</keyword>
<dbReference type="Pfam" id="PF02687">
    <property type="entry name" value="FtsX"/>
    <property type="match status" value="1"/>
</dbReference>
<comment type="caution">
    <text evidence="9">The sequence shown here is derived from an EMBL/GenBank/DDBJ whole genome shotgun (WGS) entry which is preliminary data.</text>
</comment>
<feature type="transmembrane region" description="Helical" evidence="6">
    <location>
        <begin position="702"/>
        <end position="729"/>
    </location>
</feature>
<feature type="transmembrane region" description="Helical" evidence="6">
    <location>
        <begin position="323"/>
        <end position="349"/>
    </location>
</feature>
<evidence type="ECO:0000259" key="8">
    <source>
        <dbReference type="Pfam" id="PF12704"/>
    </source>
</evidence>
<feature type="domain" description="ABC3 transporter permease C-terminal" evidence="7">
    <location>
        <begin position="282"/>
        <end position="398"/>
    </location>
</feature>
<dbReference type="InterPro" id="IPR025857">
    <property type="entry name" value="MacB_PCD"/>
</dbReference>
<feature type="domain" description="MacB-like periplasmic core" evidence="8">
    <location>
        <begin position="15"/>
        <end position="230"/>
    </location>
</feature>
<dbReference type="Pfam" id="PF12704">
    <property type="entry name" value="MacB_PCD"/>
    <property type="match status" value="1"/>
</dbReference>
<dbReference type="InterPro" id="IPR050250">
    <property type="entry name" value="Macrolide_Exporter_MacB"/>
</dbReference>